<protein>
    <submittedName>
        <fullName evidence="9">OLC1v1038822C2</fullName>
    </submittedName>
</protein>
<keyword evidence="10" id="KW-1185">Reference proteome</keyword>
<dbReference type="GO" id="GO:0005634">
    <property type="term" value="C:nucleus"/>
    <property type="evidence" value="ECO:0007669"/>
    <property type="project" value="UniProtKB-SubCell"/>
</dbReference>
<feature type="compositionally biased region" description="Basic and acidic residues" evidence="7">
    <location>
        <begin position="795"/>
        <end position="805"/>
    </location>
</feature>
<accession>A0AAV1D0N3</accession>
<evidence type="ECO:0000256" key="3">
    <source>
        <dbReference type="ARBA" id="ARBA00022737"/>
    </source>
</evidence>
<dbReference type="Gene3D" id="1.25.40.10">
    <property type="entry name" value="Tetratricopeptide repeat domain"/>
    <property type="match status" value="2"/>
</dbReference>
<feature type="region of interest" description="Disordered" evidence="7">
    <location>
        <begin position="737"/>
        <end position="849"/>
    </location>
</feature>
<evidence type="ECO:0000256" key="7">
    <source>
        <dbReference type="SAM" id="MobiDB-lite"/>
    </source>
</evidence>
<dbReference type="InterPro" id="IPR000504">
    <property type="entry name" value="RRM_dom"/>
</dbReference>
<dbReference type="GO" id="GO:0006397">
    <property type="term" value="P:mRNA processing"/>
    <property type="evidence" value="ECO:0007669"/>
    <property type="project" value="UniProtKB-KW"/>
</dbReference>
<evidence type="ECO:0000259" key="8">
    <source>
        <dbReference type="SMART" id="SM00360"/>
    </source>
</evidence>
<organism evidence="9 10">
    <name type="scientific">Oldenlandia corymbosa var. corymbosa</name>
    <dbReference type="NCBI Taxonomy" id="529605"/>
    <lineage>
        <taxon>Eukaryota</taxon>
        <taxon>Viridiplantae</taxon>
        <taxon>Streptophyta</taxon>
        <taxon>Embryophyta</taxon>
        <taxon>Tracheophyta</taxon>
        <taxon>Spermatophyta</taxon>
        <taxon>Magnoliopsida</taxon>
        <taxon>eudicotyledons</taxon>
        <taxon>Gunneridae</taxon>
        <taxon>Pentapetalae</taxon>
        <taxon>asterids</taxon>
        <taxon>lamiids</taxon>
        <taxon>Gentianales</taxon>
        <taxon>Rubiaceae</taxon>
        <taxon>Rubioideae</taxon>
        <taxon>Spermacoceae</taxon>
        <taxon>Hedyotis-Oldenlandia complex</taxon>
        <taxon>Oldenlandia</taxon>
    </lineage>
</organism>
<keyword evidence="3" id="KW-0677">Repeat</keyword>
<feature type="domain" description="RRM" evidence="8">
    <location>
        <begin position="668"/>
        <end position="740"/>
    </location>
</feature>
<dbReference type="AlphaFoldDB" id="A0AAV1D0N3"/>
<dbReference type="InterPro" id="IPR003107">
    <property type="entry name" value="HAT"/>
</dbReference>
<dbReference type="PANTHER" id="PTHR17204:SF25">
    <property type="entry name" value="RRM DOMAIN-CONTAINING PROTEIN"/>
    <property type="match status" value="1"/>
</dbReference>
<evidence type="ECO:0000313" key="10">
    <source>
        <dbReference type="Proteomes" id="UP001161247"/>
    </source>
</evidence>
<dbReference type="PANTHER" id="PTHR17204">
    <property type="entry name" value="PRE-MRNA PROCESSING PROTEIN PRP39-RELATED"/>
    <property type="match status" value="1"/>
</dbReference>
<gene>
    <name evidence="9" type="ORF">OLC1_LOCUS11065</name>
</gene>
<dbReference type="InterPro" id="IPR035979">
    <property type="entry name" value="RBD_domain_sf"/>
</dbReference>
<feature type="compositionally biased region" description="Polar residues" evidence="7">
    <location>
        <begin position="752"/>
        <end position="765"/>
    </location>
</feature>
<dbReference type="SUPFAM" id="SSF48452">
    <property type="entry name" value="TPR-like"/>
    <property type="match status" value="1"/>
</dbReference>
<dbReference type="InterPro" id="IPR008669">
    <property type="entry name" value="LSM_interact"/>
</dbReference>
<evidence type="ECO:0000256" key="5">
    <source>
        <dbReference type="ARBA" id="ARBA00023187"/>
    </source>
</evidence>
<dbReference type="GO" id="GO:0008380">
    <property type="term" value="P:RNA splicing"/>
    <property type="evidence" value="ECO:0007669"/>
    <property type="project" value="UniProtKB-KW"/>
</dbReference>
<dbReference type="Gene3D" id="3.30.70.330">
    <property type="match status" value="1"/>
</dbReference>
<dbReference type="InterPro" id="IPR008847">
    <property type="entry name" value="Suf"/>
</dbReference>
<dbReference type="Pfam" id="PF00076">
    <property type="entry name" value="RRM_1"/>
    <property type="match status" value="1"/>
</dbReference>
<dbReference type="InterPro" id="IPR011990">
    <property type="entry name" value="TPR-like_helical_dom_sf"/>
</dbReference>
<evidence type="ECO:0000256" key="6">
    <source>
        <dbReference type="ARBA" id="ARBA00023242"/>
    </source>
</evidence>
<proteinExistence type="predicted"/>
<name>A0AAV1D0N3_OLDCO</name>
<sequence length="849" mass="95569">MADVELEDSSLPQSSDEEAVINGKDDDGDTIMPGAGKPAEDSDSDSDSDSDDEAQINLQVQTLESQLFSNPADYDAHVQYIRALRKQGDVEKLRHARETMSDLFPLTPDMWREWVRDETAMSSGAEALPAIEKLYERGVSDYLSVDLWCDYLDFLCKHDPVVREGSADGSSKLRNVFERAVVAAGLHVVEGSKIYETYRSFAQAHLSTMGEADTESKDKSLQNIRTLFYRQLSVPLANLESTLTAYKTWEAEQGISLDLDPNSLDGLPSPVAAAYQKALDALNARTHFEEKIARQDDSERLQHFMTYLKFEQSLGDPARVQILFERAITEYPINHDLWLDYTHYLDKTIKTSSIVRGVYSRATRNCPWVGELWVWYLRHLERVRASEEEISMVFEKSLQCTFGSYDVYLDIFLTRVDGLRRKISLAAAAGERLEFSMIKDVFQRASDYLSPHLEITDILRMSSYWARLEVNLGKNMVAARGVWENVLKTSGSVLGAWEGYIAMEIAAGHINEARSLYKRCYSKRFSGTGSEDICHSWLQFEREYGSLEDFDVAIQKVSPRLAELQSLKLQQENKSAPPIDQRENTSRKNAGEKRKLHSDATEDKSRTKRHKDMTQKLQITDPKPKSDATDSVEKAKVEVDSLKAENSSKGDTHSRPAKKPKYYDDQCTAFISNISLKATSDDIRAFFDDVGGVVDIRILTDKFTKTSRGLAYVDFIDDEHLAVALCKNKQTLLGKRISIAKSNPRESKKKGTASNTSEHGTTSNRAVDAEQSDSKHIASGSQENAGFQAKSAGQKGRDERGEFRGRNTFAVPRSVRPLRKSGLKPGASKDDGDEEPKSNDEFRKMLLKK</sequence>
<dbReference type="SMART" id="SM00360">
    <property type="entry name" value="RRM"/>
    <property type="match status" value="1"/>
</dbReference>
<feature type="compositionally biased region" description="Basic and acidic residues" evidence="7">
    <location>
        <begin position="580"/>
        <end position="605"/>
    </location>
</feature>
<dbReference type="Pfam" id="PF05843">
    <property type="entry name" value="Suf"/>
    <property type="match status" value="1"/>
</dbReference>
<evidence type="ECO:0000256" key="2">
    <source>
        <dbReference type="ARBA" id="ARBA00022664"/>
    </source>
</evidence>
<dbReference type="GO" id="GO:0003723">
    <property type="term" value="F:RNA binding"/>
    <property type="evidence" value="ECO:0007669"/>
    <property type="project" value="UniProtKB-KW"/>
</dbReference>
<reference evidence="9" key="1">
    <citation type="submission" date="2023-03" db="EMBL/GenBank/DDBJ databases">
        <authorList>
            <person name="Julca I."/>
        </authorList>
    </citation>
    <scope>NUCLEOTIDE SEQUENCE</scope>
</reference>
<feature type="compositionally biased region" description="Basic and acidic residues" evidence="7">
    <location>
        <begin position="622"/>
        <end position="654"/>
    </location>
</feature>
<dbReference type="SMART" id="SM00386">
    <property type="entry name" value="HAT"/>
    <property type="match status" value="6"/>
</dbReference>
<dbReference type="EMBL" id="OX459121">
    <property type="protein sequence ID" value="CAI9101486.1"/>
    <property type="molecule type" value="Genomic_DNA"/>
</dbReference>
<feature type="compositionally biased region" description="Acidic residues" evidence="7">
    <location>
        <begin position="41"/>
        <end position="53"/>
    </location>
</feature>
<keyword evidence="5" id="KW-0508">mRNA splicing</keyword>
<keyword evidence="4" id="KW-0694">RNA-binding</keyword>
<evidence type="ECO:0000256" key="1">
    <source>
        <dbReference type="ARBA" id="ARBA00004123"/>
    </source>
</evidence>
<dbReference type="InterPro" id="IPR012677">
    <property type="entry name" value="Nucleotide-bd_a/b_plait_sf"/>
</dbReference>
<keyword evidence="6" id="KW-0539">Nucleus</keyword>
<dbReference type="Pfam" id="PF05391">
    <property type="entry name" value="Lsm_interact"/>
    <property type="match status" value="1"/>
</dbReference>
<dbReference type="SUPFAM" id="SSF54928">
    <property type="entry name" value="RNA-binding domain, RBD"/>
    <property type="match status" value="1"/>
</dbReference>
<feature type="compositionally biased region" description="Basic and acidic residues" evidence="7">
    <location>
        <begin position="827"/>
        <end position="849"/>
    </location>
</feature>
<keyword evidence="2" id="KW-0507">mRNA processing</keyword>
<comment type="subcellular location">
    <subcellularLocation>
        <location evidence="1">Nucleus</location>
    </subcellularLocation>
</comment>
<dbReference type="Proteomes" id="UP001161247">
    <property type="component" value="Chromosome 4"/>
</dbReference>
<feature type="region of interest" description="Disordered" evidence="7">
    <location>
        <begin position="1"/>
        <end position="53"/>
    </location>
</feature>
<evidence type="ECO:0000313" key="9">
    <source>
        <dbReference type="EMBL" id="CAI9101486.1"/>
    </source>
</evidence>
<evidence type="ECO:0000256" key="4">
    <source>
        <dbReference type="ARBA" id="ARBA00022884"/>
    </source>
</evidence>
<feature type="region of interest" description="Disordered" evidence="7">
    <location>
        <begin position="569"/>
        <end position="660"/>
    </location>
</feature>